<dbReference type="EMBL" id="QTSX02003148">
    <property type="protein sequence ID" value="KAJ9071612.1"/>
    <property type="molecule type" value="Genomic_DNA"/>
</dbReference>
<reference evidence="1" key="1">
    <citation type="submission" date="2022-04" db="EMBL/GenBank/DDBJ databases">
        <title>Genome of the entomopathogenic fungus Entomophthora muscae.</title>
        <authorList>
            <person name="Elya C."/>
            <person name="Lovett B.R."/>
            <person name="Lee E."/>
            <person name="Macias A.M."/>
            <person name="Hajek A.E."/>
            <person name="De Bivort B.L."/>
            <person name="Kasson M.T."/>
            <person name="De Fine Licht H.H."/>
            <person name="Stajich J.E."/>
        </authorList>
    </citation>
    <scope>NUCLEOTIDE SEQUENCE</scope>
    <source>
        <strain evidence="1">Berkeley</strain>
    </source>
</reference>
<gene>
    <name evidence="1" type="ORF">DSO57_1035271</name>
</gene>
<keyword evidence="2" id="KW-1185">Reference proteome</keyword>
<protein>
    <submittedName>
        <fullName evidence="1">Uncharacterized protein</fullName>
    </submittedName>
</protein>
<name>A0ACC2TBH3_9FUNG</name>
<comment type="caution">
    <text evidence="1">The sequence shown here is derived from an EMBL/GenBank/DDBJ whole genome shotgun (WGS) entry which is preliminary data.</text>
</comment>
<accession>A0ACC2TBH3</accession>
<sequence length="323" mass="34037">MLLISVILCSLVSGLPPSIGEGVKPSGADVTAIAPEMAGGNATIPGSVIEMNREMNHEVKNETPAIDESLLNSNNVPESNPIDMSTKLIDENIHHLTDFTTGLFGKRPSGQHSDFPAIDFGKAIPSGLSLMEVLAGLDAEQKKLAHAALNSNELLTSPVESTASNLALGEPNLPAIPQKAAIKAPATSNLLSTRKAGLNLNASPNEKDGLVNQNLFGDEPAHKLTSLRKPQSMAIDEEQSSPLKPSKDTVKILVDGNESRIPRGTKPAPLSGTRKPSLEGSTSRDLSSIKPSKLSGSKEVPSAENLSDKVLSPSPSHPRFKHD</sequence>
<evidence type="ECO:0000313" key="2">
    <source>
        <dbReference type="Proteomes" id="UP001165960"/>
    </source>
</evidence>
<evidence type="ECO:0000313" key="1">
    <source>
        <dbReference type="EMBL" id="KAJ9071612.1"/>
    </source>
</evidence>
<proteinExistence type="predicted"/>
<dbReference type="Proteomes" id="UP001165960">
    <property type="component" value="Unassembled WGS sequence"/>
</dbReference>
<organism evidence="1 2">
    <name type="scientific">Entomophthora muscae</name>
    <dbReference type="NCBI Taxonomy" id="34485"/>
    <lineage>
        <taxon>Eukaryota</taxon>
        <taxon>Fungi</taxon>
        <taxon>Fungi incertae sedis</taxon>
        <taxon>Zoopagomycota</taxon>
        <taxon>Entomophthoromycotina</taxon>
        <taxon>Entomophthoromycetes</taxon>
        <taxon>Entomophthorales</taxon>
        <taxon>Entomophthoraceae</taxon>
        <taxon>Entomophthora</taxon>
    </lineage>
</organism>